<feature type="region of interest" description="Disordered" evidence="5">
    <location>
        <begin position="253"/>
        <end position="284"/>
    </location>
</feature>
<dbReference type="InterPro" id="IPR016130">
    <property type="entry name" value="Tyr_Pase_AS"/>
</dbReference>
<feature type="domain" description="Tyrosine-protein phosphatase" evidence="6">
    <location>
        <begin position="351"/>
        <end position="492"/>
    </location>
</feature>
<dbReference type="GO" id="GO:0008330">
    <property type="term" value="F:protein tyrosine/threonine phosphatase activity"/>
    <property type="evidence" value="ECO:0007669"/>
    <property type="project" value="TreeGrafter"/>
</dbReference>
<dbReference type="SUPFAM" id="SSF52821">
    <property type="entry name" value="Rhodanese/Cell cycle control phosphatase"/>
    <property type="match status" value="1"/>
</dbReference>
<dbReference type="EMBL" id="JXXN02000275">
    <property type="protein sequence ID" value="THD27958.1"/>
    <property type="molecule type" value="Genomic_DNA"/>
</dbReference>
<dbReference type="Proteomes" id="UP000230066">
    <property type="component" value="Unassembled WGS sequence"/>
</dbReference>
<dbReference type="PROSITE" id="PS50054">
    <property type="entry name" value="TYR_PHOSPHATASE_DUAL"/>
    <property type="match status" value="1"/>
</dbReference>
<evidence type="ECO:0000256" key="5">
    <source>
        <dbReference type="SAM" id="MobiDB-lite"/>
    </source>
</evidence>
<keyword evidence="10" id="KW-1185">Reference proteome</keyword>
<dbReference type="GO" id="GO:0005737">
    <property type="term" value="C:cytoplasm"/>
    <property type="evidence" value="ECO:0007669"/>
    <property type="project" value="TreeGrafter"/>
</dbReference>
<dbReference type="Gene3D" id="3.90.190.10">
    <property type="entry name" value="Protein tyrosine phosphatase superfamily"/>
    <property type="match status" value="1"/>
</dbReference>
<dbReference type="InterPro" id="IPR000387">
    <property type="entry name" value="Tyr_Pase_dom"/>
</dbReference>
<feature type="compositionally biased region" description="Basic and acidic residues" evidence="5">
    <location>
        <begin position="74"/>
        <end position="90"/>
    </location>
</feature>
<keyword evidence="4" id="KW-0904">Protein phosphatase</keyword>
<feature type="domain" description="Tyrosine specific protein phosphatases" evidence="7">
    <location>
        <begin position="413"/>
        <end position="470"/>
    </location>
</feature>
<dbReference type="Gene3D" id="3.40.250.10">
    <property type="entry name" value="Rhodanese-like domain"/>
    <property type="match status" value="1"/>
</dbReference>
<evidence type="ECO:0000313" key="9">
    <source>
        <dbReference type="EMBL" id="THD27958.1"/>
    </source>
</evidence>
<dbReference type="GO" id="GO:0043409">
    <property type="term" value="P:negative regulation of MAPK cascade"/>
    <property type="evidence" value="ECO:0007669"/>
    <property type="project" value="TreeGrafter"/>
</dbReference>
<gene>
    <name evidence="9" type="ORF">D915_001236</name>
</gene>
<evidence type="ECO:0000256" key="1">
    <source>
        <dbReference type="ARBA" id="ARBA00008601"/>
    </source>
</evidence>
<proteinExistence type="inferred from homology"/>
<evidence type="ECO:0000256" key="4">
    <source>
        <dbReference type="ARBA" id="ARBA00022912"/>
    </source>
</evidence>
<protein>
    <recommendedName>
        <fullName evidence="2">protein-tyrosine-phosphatase</fullName>
        <ecNumber evidence="2">3.1.3.48</ecNumber>
    </recommendedName>
</protein>
<feature type="domain" description="Rhodanese" evidence="8">
    <location>
        <begin position="128"/>
        <end position="238"/>
    </location>
</feature>
<dbReference type="PROSITE" id="PS00383">
    <property type="entry name" value="TYR_PHOSPHATASE_1"/>
    <property type="match status" value="1"/>
</dbReference>
<dbReference type="PROSITE" id="PS50206">
    <property type="entry name" value="RHODANESE_3"/>
    <property type="match status" value="1"/>
</dbReference>
<dbReference type="PANTHER" id="PTHR10159:SF519">
    <property type="entry name" value="DUAL SPECIFICITY PROTEIN PHOSPHATASE MPK3"/>
    <property type="match status" value="1"/>
</dbReference>
<evidence type="ECO:0000259" key="6">
    <source>
        <dbReference type="PROSITE" id="PS50054"/>
    </source>
</evidence>
<evidence type="ECO:0000313" key="10">
    <source>
        <dbReference type="Proteomes" id="UP000230066"/>
    </source>
</evidence>
<accession>A0A4E0RXD5</accession>
<feature type="compositionally biased region" description="Low complexity" evidence="5">
    <location>
        <begin position="258"/>
        <end position="269"/>
    </location>
</feature>
<organism evidence="9 10">
    <name type="scientific">Fasciola hepatica</name>
    <name type="common">Liver fluke</name>
    <dbReference type="NCBI Taxonomy" id="6192"/>
    <lineage>
        <taxon>Eukaryota</taxon>
        <taxon>Metazoa</taxon>
        <taxon>Spiralia</taxon>
        <taxon>Lophotrochozoa</taxon>
        <taxon>Platyhelminthes</taxon>
        <taxon>Trematoda</taxon>
        <taxon>Digenea</taxon>
        <taxon>Plagiorchiida</taxon>
        <taxon>Echinostomata</taxon>
        <taxon>Echinostomatoidea</taxon>
        <taxon>Fasciolidae</taxon>
        <taxon>Fasciola</taxon>
    </lineage>
</organism>
<dbReference type="InterPro" id="IPR036873">
    <property type="entry name" value="Rhodanese-like_dom_sf"/>
</dbReference>
<dbReference type="InterPro" id="IPR029021">
    <property type="entry name" value="Prot-tyrosine_phosphatase-like"/>
</dbReference>
<dbReference type="Pfam" id="PF00782">
    <property type="entry name" value="DSPc"/>
    <property type="match status" value="1"/>
</dbReference>
<sequence>MTTCRAPRSAAPELRERLSLDLTPLSLIPTRTGYASAWGNCPLSAGPIPSTAPGWTDPFVFDDCELNQPPQKRARTDRVAEDSRSTDVKSKVGTHRPTEPPLITCDELADVLCISPKCKPGQCTLAPIVLDLRSLPTQMFFRIKAAVGMPCESRVKMRLVLPHLDAYLHQEVLDICSRCQDTLCGKKRLVVLYTETGFEHSPVWEGLILHLTQNYMVDVKLLKGGFCEFRRAYSHLCEKTLGLFATPRTVSVDGSLRSASTPPSTGASAVDSPKERPPEPRSVNSSLNFNSFLLPGLTFSFETVQGAAGGVLSQSNDFPRYLVSPTSVRTSEFFFPTEDDSRTPKDVYRVKASRILPFLYLGNEIDCSSEQFLSSCRIRSVLNVTNKVPFLDEKRFRCCRLPAIDMQTQDLRPLFTSAFEFIEQSRKAGDSVLVHCQAGISRSPALVIAYLMAHSGLSLRDAYRWVKSKRSVISPNFAFLGQLCDFEADLVSGRVPRKPDTLDGLITLPEESRDVDDFLSLSIDNYTSTRASSVESVEDATNVTVSSMESTGP</sequence>
<dbReference type="EC" id="3.1.3.48" evidence="2"/>
<dbReference type="SMART" id="SM00195">
    <property type="entry name" value="DSPc"/>
    <property type="match status" value="1"/>
</dbReference>
<keyword evidence="3" id="KW-0378">Hydrolase</keyword>
<dbReference type="AlphaFoldDB" id="A0A4E0RXD5"/>
<evidence type="ECO:0000256" key="2">
    <source>
        <dbReference type="ARBA" id="ARBA00013064"/>
    </source>
</evidence>
<dbReference type="InterPro" id="IPR001763">
    <property type="entry name" value="Rhodanese-like_dom"/>
</dbReference>
<feature type="region of interest" description="Disordered" evidence="5">
    <location>
        <begin position="70"/>
        <end position="96"/>
    </location>
</feature>
<comment type="caution">
    <text evidence="9">The sequence shown here is derived from an EMBL/GenBank/DDBJ whole genome shotgun (WGS) entry which is preliminary data.</text>
</comment>
<dbReference type="PROSITE" id="PS50056">
    <property type="entry name" value="TYR_PHOSPHATASE_2"/>
    <property type="match status" value="1"/>
</dbReference>
<dbReference type="PANTHER" id="PTHR10159">
    <property type="entry name" value="DUAL SPECIFICITY PROTEIN PHOSPHATASE"/>
    <property type="match status" value="1"/>
</dbReference>
<evidence type="ECO:0000259" key="7">
    <source>
        <dbReference type="PROSITE" id="PS50056"/>
    </source>
</evidence>
<comment type="similarity">
    <text evidence="1">Belongs to the protein-tyrosine phosphatase family. Non-receptor class dual specificity subfamily.</text>
</comment>
<evidence type="ECO:0000259" key="8">
    <source>
        <dbReference type="PROSITE" id="PS50206"/>
    </source>
</evidence>
<dbReference type="GO" id="GO:0033550">
    <property type="term" value="F:MAP kinase tyrosine phosphatase activity"/>
    <property type="evidence" value="ECO:0007669"/>
    <property type="project" value="TreeGrafter"/>
</dbReference>
<dbReference type="SUPFAM" id="SSF52799">
    <property type="entry name" value="(Phosphotyrosine protein) phosphatases II"/>
    <property type="match status" value="1"/>
</dbReference>
<dbReference type="InterPro" id="IPR020422">
    <property type="entry name" value="TYR_PHOSPHATASE_DUAL_dom"/>
</dbReference>
<dbReference type="InterPro" id="IPR000340">
    <property type="entry name" value="Dual-sp_phosphatase_cat-dom"/>
</dbReference>
<name>A0A4E0RXD5_FASHE</name>
<dbReference type="GO" id="GO:0017017">
    <property type="term" value="F:MAP kinase tyrosine/serine/threonine phosphatase activity"/>
    <property type="evidence" value="ECO:0007669"/>
    <property type="project" value="TreeGrafter"/>
</dbReference>
<reference evidence="9" key="1">
    <citation type="submission" date="2019-03" db="EMBL/GenBank/DDBJ databases">
        <title>Improved annotation for the trematode Fasciola hepatica.</title>
        <authorList>
            <person name="Choi Y.-J."/>
            <person name="Martin J."/>
            <person name="Mitreva M."/>
        </authorList>
    </citation>
    <scope>NUCLEOTIDE SEQUENCE [LARGE SCALE GENOMIC DNA]</scope>
</reference>
<evidence type="ECO:0000256" key="3">
    <source>
        <dbReference type="ARBA" id="ARBA00022801"/>
    </source>
</evidence>